<dbReference type="OrthoDB" id="9762778at2"/>
<evidence type="ECO:0000256" key="1">
    <source>
        <dbReference type="ARBA" id="ARBA00004651"/>
    </source>
</evidence>
<gene>
    <name evidence="11" type="ORF">C5Q98_07140</name>
</gene>
<dbReference type="EMBL" id="CP027226">
    <property type="protein sequence ID" value="AVM42997.1"/>
    <property type="molecule type" value="Genomic_DNA"/>
</dbReference>
<reference evidence="12" key="1">
    <citation type="submission" date="2018-02" db="EMBL/GenBank/DDBJ databases">
        <authorList>
            <person name="Holder M.E."/>
            <person name="Ajami N.J."/>
            <person name="Petrosino J.F."/>
        </authorList>
    </citation>
    <scope>NUCLEOTIDE SEQUENCE [LARGE SCALE GENOMIC DNA]</scope>
    <source>
        <strain evidence="12">CCUG 47711</strain>
    </source>
</reference>
<dbReference type="RefSeq" id="WP_106012944.1">
    <property type="nucleotide sequence ID" value="NZ_CP027226.1"/>
</dbReference>
<feature type="transmembrane region" description="Helical" evidence="8">
    <location>
        <begin position="289"/>
        <end position="308"/>
    </location>
</feature>
<feature type="transmembrane region" description="Helical" evidence="8">
    <location>
        <begin position="36"/>
        <end position="58"/>
    </location>
</feature>
<dbReference type="PROSITE" id="PS00211">
    <property type="entry name" value="ABC_TRANSPORTER_1"/>
    <property type="match status" value="1"/>
</dbReference>
<dbReference type="InterPro" id="IPR017871">
    <property type="entry name" value="ABC_transporter-like_CS"/>
</dbReference>
<dbReference type="Gene3D" id="3.40.50.300">
    <property type="entry name" value="P-loop containing nucleotide triphosphate hydrolases"/>
    <property type="match status" value="1"/>
</dbReference>
<dbReference type="InterPro" id="IPR036640">
    <property type="entry name" value="ABC1_TM_sf"/>
</dbReference>
<keyword evidence="4" id="KW-0547">Nucleotide-binding</keyword>
<keyword evidence="2" id="KW-0813">Transport</keyword>
<feature type="domain" description="ABC transmembrane type-1" evidence="10">
    <location>
        <begin position="39"/>
        <end position="322"/>
    </location>
</feature>
<name>A0A2S0KPQ4_9FIRM</name>
<feature type="transmembrane region" description="Helical" evidence="8">
    <location>
        <begin position="70"/>
        <end position="90"/>
    </location>
</feature>
<evidence type="ECO:0000256" key="7">
    <source>
        <dbReference type="ARBA" id="ARBA00023136"/>
    </source>
</evidence>
<evidence type="ECO:0000256" key="2">
    <source>
        <dbReference type="ARBA" id="ARBA00022448"/>
    </source>
</evidence>
<keyword evidence="3 8" id="KW-0812">Transmembrane</keyword>
<dbReference type="Pfam" id="PF00664">
    <property type="entry name" value="ABC_membrane"/>
    <property type="match status" value="1"/>
</dbReference>
<keyword evidence="5 11" id="KW-0067">ATP-binding</keyword>
<feature type="transmembrane region" description="Helical" evidence="8">
    <location>
        <begin position="176"/>
        <end position="194"/>
    </location>
</feature>
<evidence type="ECO:0000256" key="8">
    <source>
        <dbReference type="SAM" id="Phobius"/>
    </source>
</evidence>
<evidence type="ECO:0000313" key="11">
    <source>
        <dbReference type="EMBL" id="AVM42997.1"/>
    </source>
</evidence>
<accession>A0A2S0KPQ4</accession>
<feature type="transmembrane region" description="Helical" evidence="8">
    <location>
        <begin position="151"/>
        <end position="170"/>
    </location>
</feature>
<keyword evidence="6 8" id="KW-1133">Transmembrane helix</keyword>
<keyword evidence="7 8" id="KW-0472">Membrane</keyword>
<evidence type="ECO:0000256" key="6">
    <source>
        <dbReference type="ARBA" id="ARBA00022989"/>
    </source>
</evidence>
<dbReference type="FunFam" id="3.40.50.300:FF:000287">
    <property type="entry name" value="Multidrug ABC transporter ATP-binding protein"/>
    <property type="match status" value="1"/>
</dbReference>
<protein>
    <submittedName>
        <fullName evidence="11">Multidrug ABC transporter ATP-binding protein</fullName>
    </submittedName>
</protein>
<dbReference type="InterPro" id="IPR003593">
    <property type="entry name" value="AAA+_ATPase"/>
</dbReference>
<comment type="subcellular location">
    <subcellularLocation>
        <location evidence="1">Cell membrane</location>
        <topology evidence="1">Multi-pass membrane protein</topology>
    </subcellularLocation>
</comment>
<dbReference type="Proteomes" id="UP000237947">
    <property type="component" value="Chromosome"/>
</dbReference>
<organism evidence="11 12">
    <name type="scientific">Fastidiosipila sanguinis</name>
    <dbReference type="NCBI Taxonomy" id="236753"/>
    <lineage>
        <taxon>Bacteria</taxon>
        <taxon>Bacillati</taxon>
        <taxon>Bacillota</taxon>
        <taxon>Clostridia</taxon>
        <taxon>Eubacteriales</taxon>
        <taxon>Oscillospiraceae</taxon>
        <taxon>Fastidiosipila</taxon>
    </lineage>
</organism>
<evidence type="ECO:0000256" key="5">
    <source>
        <dbReference type="ARBA" id="ARBA00022840"/>
    </source>
</evidence>
<evidence type="ECO:0000313" key="12">
    <source>
        <dbReference type="Proteomes" id="UP000237947"/>
    </source>
</evidence>
<dbReference type="PANTHER" id="PTHR43394:SF1">
    <property type="entry name" value="ATP-BINDING CASSETTE SUB-FAMILY B MEMBER 10, MITOCHONDRIAL"/>
    <property type="match status" value="1"/>
</dbReference>
<dbReference type="Gene3D" id="1.20.1560.10">
    <property type="entry name" value="ABC transporter type 1, transmembrane domain"/>
    <property type="match status" value="1"/>
</dbReference>
<evidence type="ECO:0000259" key="9">
    <source>
        <dbReference type="PROSITE" id="PS50893"/>
    </source>
</evidence>
<evidence type="ECO:0000256" key="3">
    <source>
        <dbReference type="ARBA" id="ARBA00022692"/>
    </source>
</evidence>
<dbReference type="AlphaFoldDB" id="A0A2S0KPQ4"/>
<dbReference type="GO" id="GO:0005524">
    <property type="term" value="F:ATP binding"/>
    <property type="evidence" value="ECO:0007669"/>
    <property type="project" value="UniProtKB-KW"/>
</dbReference>
<feature type="transmembrane region" description="Helical" evidence="8">
    <location>
        <begin position="255"/>
        <end position="283"/>
    </location>
</feature>
<dbReference type="KEGG" id="fsa:C5Q98_07140"/>
<dbReference type="SUPFAM" id="SSF52540">
    <property type="entry name" value="P-loop containing nucleoside triphosphate hydrolases"/>
    <property type="match status" value="1"/>
</dbReference>
<dbReference type="InterPro" id="IPR039421">
    <property type="entry name" value="Type_1_exporter"/>
</dbReference>
<dbReference type="GO" id="GO:0016887">
    <property type="term" value="F:ATP hydrolysis activity"/>
    <property type="evidence" value="ECO:0007669"/>
    <property type="project" value="InterPro"/>
</dbReference>
<dbReference type="Pfam" id="PF00005">
    <property type="entry name" value="ABC_tran"/>
    <property type="match status" value="1"/>
</dbReference>
<dbReference type="InterPro" id="IPR003439">
    <property type="entry name" value="ABC_transporter-like_ATP-bd"/>
</dbReference>
<dbReference type="PROSITE" id="PS50893">
    <property type="entry name" value="ABC_TRANSPORTER_2"/>
    <property type="match status" value="1"/>
</dbReference>
<dbReference type="SUPFAM" id="SSF90123">
    <property type="entry name" value="ABC transporter transmembrane region"/>
    <property type="match status" value="1"/>
</dbReference>
<dbReference type="PANTHER" id="PTHR43394">
    <property type="entry name" value="ATP-DEPENDENT PERMEASE MDL1, MITOCHONDRIAL"/>
    <property type="match status" value="1"/>
</dbReference>
<keyword evidence="12" id="KW-1185">Reference proteome</keyword>
<sequence>MASRNRFDQDEILETPFNWDQVKRVFKYVDPYKLRLARIAIVMIISQAIGLLSPMIFQKALDVAIPNKDYAYLYTLSGIYLATLIIVAWCSRYRIKALSYTGQEMITDIRYDMYYRLQELPFTYFDSRPHGKISTRVVNYVNTVSDLISNVLVNVIVELSSLIIILIYMFLVDVQLTLYAMLGVPLLVIYLAIIKKYQRRSQQIRNNKVSNINAYNQESVQGMKITQLFGREGVNRQIYHGLGNQVRKSFMDVNIINFSMMPVVEAIANFTTVFLYAAAVFWVRQANGAPLEIGTIIAFVGYVGFFWGPISNLANYYNQILDGASYIERIFEFLDEPLIIEDAEDAYEMPKVKGEVEFRNVSFSYEDDKPVLKNVSFKVNPGESVALVGPTGAGKSTIVNLISRFYDVDSGEVLLDGNNVEKVTIDSLRSQLGIMMQDPYLWPTTIMENIRYGRLDATDEEVIAAAKAVHAHEFIMKQADGYNTEIQERGSGVSAGEKQLISIARVLLADPALIILDEATSSIDTQTEKALQLGLEELTKGRTTFSIAHRLSTIRNADKIFYIAEQGIAEQGKHDELLLQGGYYAKLYEQQIREMLEAGQY</sequence>
<dbReference type="InterPro" id="IPR027417">
    <property type="entry name" value="P-loop_NTPase"/>
</dbReference>
<proteinExistence type="predicted"/>
<dbReference type="PROSITE" id="PS50929">
    <property type="entry name" value="ABC_TM1F"/>
    <property type="match status" value="1"/>
</dbReference>
<dbReference type="InterPro" id="IPR011527">
    <property type="entry name" value="ABC1_TM_dom"/>
</dbReference>
<dbReference type="CDD" id="cd18545">
    <property type="entry name" value="ABC_6TM_YknV_like"/>
    <property type="match status" value="1"/>
</dbReference>
<evidence type="ECO:0000259" key="10">
    <source>
        <dbReference type="PROSITE" id="PS50929"/>
    </source>
</evidence>
<feature type="domain" description="ABC transporter" evidence="9">
    <location>
        <begin position="356"/>
        <end position="590"/>
    </location>
</feature>
<dbReference type="GO" id="GO:0005886">
    <property type="term" value="C:plasma membrane"/>
    <property type="evidence" value="ECO:0007669"/>
    <property type="project" value="UniProtKB-SubCell"/>
</dbReference>
<dbReference type="GO" id="GO:0015421">
    <property type="term" value="F:ABC-type oligopeptide transporter activity"/>
    <property type="evidence" value="ECO:0007669"/>
    <property type="project" value="TreeGrafter"/>
</dbReference>
<evidence type="ECO:0000256" key="4">
    <source>
        <dbReference type="ARBA" id="ARBA00022741"/>
    </source>
</evidence>
<dbReference type="SMART" id="SM00382">
    <property type="entry name" value="AAA"/>
    <property type="match status" value="1"/>
</dbReference>